<evidence type="ECO:0000313" key="2">
    <source>
        <dbReference type="Proteomes" id="UP000887565"/>
    </source>
</evidence>
<dbReference type="AlphaFoldDB" id="A0A915KMG8"/>
<proteinExistence type="predicted"/>
<dbReference type="WBParaSite" id="nRc.2.0.1.t39971-RA">
    <property type="protein sequence ID" value="nRc.2.0.1.t39971-RA"/>
    <property type="gene ID" value="nRc.2.0.1.g39971"/>
</dbReference>
<keyword evidence="2" id="KW-1185">Reference proteome</keyword>
<reference evidence="3" key="1">
    <citation type="submission" date="2022-11" db="UniProtKB">
        <authorList>
            <consortium name="WormBaseParasite"/>
        </authorList>
    </citation>
    <scope>IDENTIFICATION</scope>
</reference>
<name>A0A915KMG8_ROMCU</name>
<evidence type="ECO:0000256" key="1">
    <source>
        <dbReference type="SAM" id="MobiDB-lite"/>
    </source>
</evidence>
<accession>A0A915KMG8</accession>
<feature type="region of interest" description="Disordered" evidence="1">
    <location>
        <begin position="25"/>
        <end position="45"/>
    </location>
</feature>
<sequence length="62" mass="7123">MQKGHVTQSSVLQYRVAKSEMLGSNFLEEKTQEMPSQAIRKKEKKDKEKGKLGILLQLLLHL</sequence>
<organism evidence="2 3">
    <name type="scientific">Romanomermis culicivorax</name>
    <name type="common">Nematode worm</name>
    <dbReference type="NCBI Taxonomy" id="13658"/>
    <lineage>
        <taxon>Eukaryota</taxon>
        <taxon>Metazoa</taxon>
        <taxon>Ecdysozoa</taxon>
        <taxon>Nematoda</taxon>
        <taxon>Enoplea</taxon>
        <taxon>Dorylaimia</taxon>
        <taxon>Mermithida</taxon>
        <taxon>Mermithoidea</taxon>
        <taxon>Mermithidae</taxon>
        <taxon>Romanomermis</taxon>
    </lineage>
</organism>
<protein>
    <submittedName>
        <fullName evidence="3">Uncharacterized protein</fullName>
    </submittedName>
</protein>
<dbReference type="Proteomes" id="UP000887565">
    <property type="component" value="Unplaced"/>
</dbReference>
<evidence type="ECO:0000313" key="3">
    <source>
        <dbReference type="WBParaSite" id="nRc.2.0.1.t39971-RA"/>
    </source>
</evidence>